<name>A0A1I6P8S4_9BACL</name>
<evidence type="ECO:0000313" key="4">
    <source>
        <dbReference type="Proteomes" id="UP000198660"/>
    </source>
</evidence>
<dbReference type="OrthoDB" id="7869153at2"/>
<evidence type="ECO:0000259" key="2">
    <source>
        <dbReference type="PROSITE" id="PS50975"/>
    </source>
</evidence>
<keyword evidence="1" id="KW-0547">Nucleotide-binding</keyword>
<dbReference type="EMBL" id="FPAA01000001">
    <property type="protein sequence ID" value="SFS36594.1"/>
    <property type="molecule type" value="Genomic_DNA"/>
</dbReference>
<protein>
    <submittedName>
        <fullName evidence="3">YheC/D like ATP-grasp</fullName>
    </submittedName>
</protein>
<dbReference type="InterPro" id="IPR011761">
    <property type="entry name" value="ATP-grasp"/>
</dbReference>
<dbReference type="Gene3D" id="3.30.470.20">
    <property type="entry name" value="ATP-grasp fold, B domain"/>
    <property type="match status" value="1"/>
</dbReference>
<sequence>MDHESSMGKGYKEELSLRNYRQIASKALKTKVMQSHDPLAVYIPETTWLNKVELKKMLDRYPMVFIKPDKGNGGHGIIRIRRYQDWCEVRWRKERQLMRMEELPKRLVRYLSPSRPYIIQQGIEMAKVDGRPFDIRLMLQKPDTRWLLSGMVAKVAARGEFITNHCKGGLPITAKEAMVRSFGEGNPLNELLYKHLLSLSSMTAEVLDERFPGIKELGIDVGPDQEGHPWIFEVNTRPDLFVFQHLKHHGAQYRRILARRKRLV</sequence>
<accession>A0A1I6P8S4</accession>
<evidence type="ECO:0000313" key="3">
    <source>
        <dbReference type="EMBL" id="SFS36594.1"/>
    </source>
</evidence>
<dbReference type="SUPFAM" id="SSF56059">
    <property type="entry name" value="Glutathione synthetase ATP-binding domain-like"/>
    <property type="match status" value="1"/>
</dbReference>
<dbReference type="InterPro" id="IPR026838">
    <property type="entry name" value="YheC/D"/>
</dbReference>
<proteinExistence type="predicted"/>
<reference evidence="4" key="1">
    <citation type="submission" date="2016-10" db="EMBL/GenBank/DDBJ databases">
        <authorList>
            <person name="Varghese N."/>
            <person name="Submissions S."/>
        </authorList>
    </citation>
    <scope>NUCLEOTIDE SEQUENCE [LARGE SCALE GENOMIC DNA]</scope>
    <source>
        <strain evidence="4">DSM 45789</strain>
    </source>
</reference>
<dbReference type="Proteomes" id="UP000198660">
    <property type="component" value="Unassembled WGS sequence"/>
</dbReference>
<dbReference type="GO" id="GO:0005524">
    <property type="term" value="F:ATP binding"/>
    <property type="evidence" value="ECO:0007669"/>
    <property type="project" value="UniProtKB-UniRule"/>
</dbReference>
<feature type="domain" description="ATP-grasp" evidence="2">
    <location>
        <begin position="33"/>
        <end position="262"/>
    </location>
</feature>
<dbReference type="AlphaFoldDB" id="A0A1I6P8S4"/>
<dbReference type="Pfam" id="PF14398">
    <property type="entry name" value="ATPgrasp_YheCD"/>
    <property type="match status" value="1"/>
</dbReference>
<organism evidence="3 4">
    <name type="scientific">Marininema halotolerans</name>
    <dbReference type="NCBI Taxonomy" id="1155944"/>
    <lineage>
        <taxon>Bacteria</taxon>
        <taxon>Bacillati</taxon>
        <taxon>Bacillota</taxon>
        <taxon>Bacilli</taxon>
        <taxon>Bacillales</taxon>
        <taxon>Thermoactinomycetaceae</taxon>
        <taxon>Marininema</taxon>
    </lineage>
</organism>
<dbReference type="PROSITE" id="PS50975">
    <property type="entry name" value="ATP_GRASP"/>
    <property type="match status" value="1"/>
</dbReference>
<dbReference type="GO" id="GO:0046872">
    <property type="term" value="F:metal ion binding"/>
    <property type="evidence" value="ECO:0007669"/>
    <property type="project" value="InterPro"/>
</dbReference>
<keyword evidence="1" id="KW-0067">ATP-binding</keyword>
<evidence type="ECO:0000256" key="1">
    <source>
        <dbReference type="PROSITE-ProRule" id="PRU00409"/>
    </source>
</evidence>
<keyword evidence="4" id="KW-1185">Reference proteome</keyword>
<gene>
    <name evidence="3" type="ORF">SAMN05444972_101434</name>
</gene>